<reference evidence="2 3" key="1">
    <citation type="submission" date="2024-08" db="EMBL/GenBank/DDBJ databases">
        <authorList>
            <person name="Cucini C."/>
            <person name="Frati F."/>
        </authorList>
    </citation>
    <scope>NUCLEOTIDE SEQUENCE [LARGE SCALE GENOMIC DNA]</scope>
</reference>
<feature type="region of interest" description="Disordered" evidence="1">
    <location>
        <begin position="132"/>
        <end position="336"/>
    </location>
</feature>
<keyword evidence="3" id="KW-1185">Reference proteome</keyword>
<dbReference type="InterPro" id="IPR036034">
    <property type="entry name" value="PDZ_sf"/>
</dbReference>
<feature type="compositionally biased region" description="Low complexity" evidence="1">
    <location>
        <begin position="92"/>
        <end position="104"/>
    </location>
</feature>
<dbReference type="PANTHER" id="PTHR21082">
    <property type="entry name" value="PROTEIN INTURNED"/>
    <property type="match status" value="1"/>
</dbReference>
<feature type="compositionally biased region" description="Polar residues" evidence="1">
    <location>
        <begin position="164"/>
        <end position="174"/>
    </location>
</feature>
<feature type="region of interest" description="Disordered" evidence="1">
    <location>
        <begin position="745"/>
        <end position="772"/>
    </location>
</feature>
<feature type="compositionally biased region" description="Basic residues" evidence="1">
    <location>
        <begin position="497"/>
        <end position="511"/>
    </location>
</feature>
<feature type="compositionally biased region" description="Polar residues" evidence="1">
    <location>
        <begin position="746"/>
        <end position="768"/>
    </location>
</feature>
<comment type="caution">
    <text evidence="2">The sequence shown here is derived from an EMBL/GenBank/DDBJ whole genome shotgun (WGS) entry which is preliminary data.</text>
</comment>
<feature type="compositionally biased region" description="Acidic residues" evidence="1">
    <location>
        <begin position="314"/>
        <end position="323"/>
    </location>
</feature>
<feature type="compositionally biased region" description="Low complexity" evidence="1">
    <location>
        <begin position="1348"/>
        <end position="1388"/>
    </location>
</feature>
<name>A0ABP1Q2D2_9HEXA</name>
<evidence type="ECO:0000313" key="2">
    <source>
        <dbReference type="EMBL" id="CAL8084682.1"/>
    </source>
</evidence>
<feature type="region of interest" description="Disordered" evidence="1">
    <location>
        <begin position="375"/>
        <end position="607"/>
    </location>
</feature>
<feature type="compositionally biased region" description="Gly residues" evidence="1">
    <location>
        <begin position="901"/>
        <end position="916"/>
    </location>
</feature>
<evidence type="ECO:0000313" key="3">
    <source>
        <dbReference type="Proteomes" id="UP001642540"/>
    </source>
</evidence>
<dbReference type="EMBL" id="CAXLJM020000018">
    <property type="protein sequence ID" value="CAL8084682.1"/>
    <property type="molecule type" value="Genomic_DNA"/>
</dbReference>
<feature type="compositionally biased region" description="Polar residues" evidence="1">
    <location>
        <begin position="573"/>
        <end position="582"/>
    </location>
</feature>
<feature type="compositionally biased region" description="Low complexity" evidence="1">
    <location>
        <begin position="583"/>
        <end position="604"/>
    </location>
</feature>
<feature type="compositionally biased region" description="Acidic residues" evidence="1">
    <location>
        <begin position="1439"/>
        <end position="1450"/>
    </location>
</feature>
<feature type="compositionally biased region" description="Low complexity" evidence="1">
    <location>
        <begin position="255"/>
        <end position="272"/>
    </location>
</feature>
<evidence type="ECO:0000256" key="1">
    <source>
        <dbReference type="SAM" id="MobiDB-lite"/>
    </source>
</evidence>
<evidence type="ECO:0008006" key="4">
    <source>
        <dbReference type="Google" id="ProtNLM"/>
    </source>
</evidence>
<feature type="compositionally biased region" description="Low complexity" evidence="1">
    <location>
        <begin position="217"/>
        <end position="233"/>
    </location>
</feature>
<feature type="compositionally biased region" description="Basic and acidic residues" evidence="1">
    <location>
        <begin position="188"/>
        <end position="216"/>
    </location>
</feature>
<dbReference type="SUPFAM" id="SSF50156">
    <property type="entry name" value="PDZ domain-like"/>
    <property type="match status" value="1"/>
</dbReference>
<feature type="compositionally biased region" description="Basic residues" evidence="1">
    <location>
        <begin position="234"/>
        <end position="251"/>
    </location>
</feature>
<feature type="compositionally biased region" description="Polar residues" evidence="1">
    <location>
        <begin position="519"/>
        <end position="533"/>
    </location>
</feature>
<feature type="compositionally biased region" description="Polar residues" evidence="1">
    <location>
        <begin position="451"/>
        <end position="465"/>
    </location>
</feature>
<feature type="compositionally biased region" description="Polar residues" evidence="1">
    <location>
        <begin position="1338"/>
        <end position="1347"/>
    </location>
</feature>
<accession>A0ABP1Q2D2</accession>
<feature type="compositionally biased region" description="Low complexity" evidence="1">
    <location>
        <begin position="1112"/>
        <end position="1131"/>
    </location>
</feature>
<feature type="compositionally biased region" description="Low complexity" evidence="1">
    <location>
        <begin position="1309"/>
        <end position="1323"/>
    </location>
</feature>
<dbReference type="Proteomes" id="UP001642540">
    <property type="component" value="Unassembled WGS sequence"/>
</dbReference>
<gene>
    <name evidence="2" type="ORF">ODALV1_LOCUS5878</name>
</gene>
<feature type="compositionally biased region" description="Acidic residues" evidence="1">
    <location>
        <begin position="1174"/>
        <end position="1196"/>
    </location>
</feature>
<sequence length="1631" mass="177552">MCERRALLDAEMYKISEEDSQDEEVLSARGLAGYTEEVLKLGGPDPANNNKNGNNNYRWSYSIHQKLSTSSGPGGITINENYALDPHDYPQSMPQSSSTSSFSSAMHKFTSGSLSLSKYKILEGPPSLPTKLSFHSGGVRRSDSSHHQSSLGTIPDGDNLDWPETSTNSDSCLSSDDKVVNRSNKLGPPRESDKYLPRTYFGDHVKRLGEHEEPPNSRKNQNQNHNHNRNSYPRSRRRRQHSHHHNYHGRHRNGDSSSGSDSESVCSGGSSSPCADCVSSGQLKTTKRQSNQVASDNDHGHLNRRRHDTMTSSEGEDYEDESSYSDSSCGDDYRDYYDDEDEQEYFDDIVKFVSDSEVESNTNGSGDMFLFEYSAESDELSESSETEVRLASSSSASSSTRQQDAYHPHRQQHAHHHPSPGTNDSELGSEVVFGAPTDDPHHPSNLGVEQARNSCSSNMVSSGGISQDRRSMTGPSTSNNVMSSLAPSNAHFQKSGKGAKGKISRLLKRKRDIAVSKGENLSSPPVSVGTQENVGPETCSPLSSNFHQCHPPLPHSQCAHPHQQQQHQSPDQTRSNNSRAHQSQSKGASAPVSSSSSKQKGNVSTVPEKVFRFKDEHGGESRTVFVDIPQSRNSNLGRRATLIESILGIIPGRFSTPPLSSSSFHVHSNDRIMVAGFVPDGVASRYRRIKIGDCLESIDDIAVGHATVDQVLSTRSMYGKRRTAFETEYLRLKLTLRRVAGCMVSEPTTKNDPTKSSSARSNGATTGKQKAAVVSPHVQSNVALLFISTVSTTTAIAENEASSNNNGKPEKSKDVVYCWPKETDSKILKALAASQGMFSTLYRLLRDVTGSHPVVSKVVIDDCEMDVAYTSDDDGKSLLLMAVATCLSTFTIDQQSKMDKGGGSSGGSGGGGGGNSNGVNVEGKKREKKIRWREPQAGGVTVSTRVMSRLENLLKYQFGTLSRAFKETGGEKVARFMTNWISGLNDLSEDFLFLQVPGNFLRFPNCIRSGIDDVLYSFETSDALYTRDKSRRLKDFNEAPVFHCHGSCLMYKGFLVTSHLENELASSFHGWWRTQLGLWGLKRSTLHEKWKPASRLVLWQQTYIPRRNGGDSQSAPPLPSSSQQDLGVLGRSTRRRRGGRGKRGTAALGTSLRSEGEDEVGEHAASTTTTTPAIDDDDDEDDGNEDDEDNEGEEEPSAMSFAVGSISSGGRRVPCFSALVGIGNFTLGFVLEHLTDYQGHLRPDVGWIRRAMAAICRLYQSGLSRSFECWVNKQEREEFVELCPSAASSTSSSKHHRSGATGSHHQQEKSGGQSSSTSAKSLGSGSGGGSTLPRKPVGTSSILKNADSTLPPSGSPSTHGGNNSSSSLSSSSSSSFGQPVSSTSSYSSPFSSSAMKNFMIGSSSSLSGGGIRPGILPPNASPFEELPPVGAAGMSEQGGDSDGDGDDMDDTTTATGSDSSSFKWYETGFDPNSSIGVGAGGDVKSIRVTKGNVLFDYIQVEFGRGVLLSTQDFQVGWADIVRHNFHQSATVIHQILHKAVNARQRLEERGNDKKWVSRALAPISEHGILFNCQLTDPRDLNKKKPRKRDVYYWVVGRIYPDEREIYVCYEDGPMSQNLIEIAYKIALHVHS</sequence>
<feature type="compositionally biased region" description="Basic residues" evidence="1">
    <location>
        <begin position="408"/>
        <end position="418"/>
    </location>
</feature>
<feature type="compositionally biased region" description="Low complexity" evidence="1">
    <location>
        <begin position="1451"/>
        <end position="1461"/>
    </location>
</feature>
<feature type="compositionally biased region" description="Polar residues" evidence="1">
    <location>
        <begin position="473"/>
        <end position="492"/>
    </location>
</feature>
<dbReference type="PANTHER" id="PTHR21082:SF4">
    <property type="entry name" value="PROTEIN INTURNED"/>
    <property type="match status" value="1"/>
</dbReference>
<organism evidence="2 3">
    <name type="scientific">Orchesella dallaii</name>
    <dbReference type="NCBI Taxonomy" id="48710"/>
    <lineage>
        <taxon>Eukaryota</taxon>
        <taxon>Metazoa</taxon>
        <taxon>Ecdysozoa</taxon>
        <taxon>Arthropoda</taxon>
        <taxon>Hexapoda</taxon>
        <taxon>Collembola</taxon>
        <taxon>Entomobryomorpha</taxon>
        <taxon>Entomobryoidea</taxon>
        <taxon>Orchesellidae</taxon>
        <taxon>Orchesellinae</taxon>
        <taxon>Orchesella</taxon>
    </lineage>
</organism>
<protein>
    <recommendedName>
        <fullName evidence="4">Protein inturned</fullName>
    </recommendedName>
</protein>
<feature type="region of interest" description="Disordered" evidence="1">
    <location>
        <begin position="70"/>
        <end position="104"/>
    </location>
</feature>
<feature type="region of interest" description="Disordered" evidence="1">
    <location>
        <begin position="896"/>
        <end position="928"/>
    </location>
</feature>
<feature type="region of interest" description="Disordered" evidence="1">
    <location>
        <begin position="1107"/>
        <end position="1198"/>
    </location>
</feature>
<feature type="compositionally biased region" description="Basic residues" evidence="1">
    <location>
        <begin position="1132"/>
        <end position="1143"/>
    </location>
</feature>
<dbReference type="InterPro" id="IPR039151">
    <property type="entry name" value="INTU"/>
</dbReference>
<feature type="compositionally biased region" description="Low complexity" evidence="1">
    <location>
        <begin position="555"/>
        <end position="572"/>
    </location>
</feature>
<feature type="compositionally biased region" description="Acidic residues" evidence="1">
    <location>
        <begin position="375"/>
        <end position="385"/>
    </location>
</feature>
<feature type="compositionally biased region" description="Polar residues" evidence="1">
    <location>
        <begin position="279"/>
        <end position="295"/>
    </location>
</feature>
<feature type="region of interest" description="Disordered" evidence="1">
    <location>
        <begin position="1410"/>
        <end position="1461"/>
    </location>
</feature>
<feature type="region of interest" description="Disordered" evidence="1">
    <location>
        <begin position="1287"/>
        <end position="1388"/>
    </location>
</feature>
<proteinExistence type="predicted"/>